<protein>
    <submittedName>
        <fullName evidence="2">Uncharacterized protein</fullName>
    </submittedName>
</protein>
<dbReference type="AlphaFoldDB" id="G3GUJ3"/>
<name>G3GUJ3_CRIGR</name>
<feature type="region of interest" description="Disordered" evidence="1">
    <location>
        <begin position="42"/>
        <end position="64"/>
    </location>
</feature>
<feature type="region of interest" description="Disordered" evidence="1">
    <location>
        <begin position="1"/>
        <end position="27"/>
    </location>
</feature>
<evidence type="ECO:0000256" key="1">
    <source>
        <dbReference type="SAM" id="MobiDB-lite"/>
    </source>
</evidence>
<dbReference type="InParanoid" id="G3GUJ3"/>
<gene>
    <name evidence="2" type="ORF">I79_001355</name>
</gene>
<organism evidence="2 3">
    <name type="scientific">Cricetulus griseus</name>
    <name type="common">Chinese hamster</name>
    <name type="synonym">Cricetulus barabensis griseus</name>
    <dbReference type="NCBI Taxonomy" id="10029"/>
    <lineage>
        <taxon>Eukaryota</taxon>
        <taxon>Metazoa</taxon>
        <taxon>Chordata</taxon>
        <taxon>Craniata</taxon>
        <taxon>Vertebrata</taxon>
        <taxon>Euteleostomi</taxon>
        <taxon>Mammalia</taxon>
        <taxon>Eutheria</taxon>
        <taxon>Euarchontoglires</taxon>
        <taxon>Glires</taxon>
        <taxon>Rodentia</taxon>
        <taxon>Myomorpha</taxon>
        <taxon>Muroidea</taxon>
        <taxon>Cricetidae</taxon>
        <taxon>Cricetinae</taxon>
        <taxon>Cricetulus</taxon>
    </lineage>
</organism>
<evidence type="ECO:0000313" key="2">
    <source>
        <dbReference type="EMBL" id="EGV98491.1"/>
    </source>
</evidence>
<dbReference type="EMBL" id="JH000031">
    <property type="protein sequence ID" value="EGV98491.1"/>
    <property type="molecule type" value="Genomic_DNA"/>
</dbReference>
<reference evidence="3" key="1">
    <citation type="journal article" date="2011" name="Nat. Biotechnol.">
        <title>The genomic sequence of the Chinese hamster ovary (CHO)-K1 cell line.</title>
        <authorList>
            <person name="Xu X."/>
            <person name="Nagarajan H."/>
            <person name="Lewis N.E."/>
            <person name="Pan S."/>
            <person name="Cai Z."/>
            <person name="Liu X."/>
            <person name="Chen W."/>
            <person name="Xie M."/>
            <person name="Wang W."/>
            <person name="Hammond S."/>
            <person name="Andersen M.R."/>
            <person name="Neff N."/>
            <person name="Passarelli B."/>
            <person name="Koh W."/>
            <person name="Fan H.C."/>
            <person name="Wang J."/>
            <person name="Gui Y."/>
            <person name="Lee K.H."/>
            <person name="Betenbaugh M.J."/>
            <person name="Quake S.R."/>
            <person name="Famili I."/>
            <person name="Palsson B.O."/>
            <person name="Wang J."/>
        </authorList>
    </citation>
    <scope>NUCLEOTIDE SEQUENCE [LARGE SCALE GENOMIC DNA]</scope>
    <source>
        <strain evidence="3">CHO K1 cell line</strain>
    </source>
</reference>
<proteinExistence type="predicted"/>
<evidence type="ECO:0000313" key="3">
    <source>
        <dbReference type="Proteomes" id="UP000001075"/>
    </source>
</evidence>
<sequence>MREQEHERGHQTKGLRGKEQIPKHLAPSSLSCAMSLLVSTSTSGWAGGQREGDNNSIHLKTLEA</sequence>
<feature type="compositionally biased region" description="Basic and acidic residues" evidence="1">
    <location>
        <begin position="1"/>
        <end position="22"/>
    </location>
</feature>
<dbReference type="Proteomes" id="UP000001075">
    <property type="component" value="Unassembled WGS sequence"/>
</dbReference>
<accession>G3GUJ3</accession>